<reference evidence="2" key="1">
    <citation type="journal article" date="2019" name="Int. J. Syst. Evol. Microbiol.">
        <title>The Global Catalogue of Microorganisms (GCM) 10K type strain sequencing project: providing services to taxonomists for standard genome sequencing and annotation.</title>
        <authorList>
            <consortium name="The Broad Institute Genomics Platform"/>
            <consortium name="The Broad Institute Genome Sequencing Center for Infectious Disease"/>
            <person name="Wu L."/>
            <person name="Ma J."/>
        </authorList>
    </citation>
    <scope>NUCLEOTIDE SEQUENCE [LARGE SCALE GENOMIC DNA]</scope>
    <source>
        <strain evidence="2">JCM 15442</strain>
    </source>
</reference>
<protein>
    <submittedName>
        <fullName evidence="1">Uncharacterized protein</fullName>
    </submittedName>
</protein>
<dbReference type="EMBL" id="BMOL01000003">
    <property type="protein sequence ID" value="GGL73278.1"/>
    <property type="molecule type" value="Genomic_DNA"/>
</dbReference>
<comment type="caution">
    <text evidence="1">The sequence shown here is derived from an EMBL/GenBank/DDBJ whole genome shotgun (WGS) entry which is preliminary data.</text>
</comment>
<name>A0ABQ2G3S9_9DEIO</name>
<evidence type="ECO:0000313" key="2">
    <source>
        <dbReference type="Proteomes" id="UP000639973"/>
    </source>
</evidence>
<accession>A0ABQ2G3S9</accession>
<dbReference type="Proteomes" id="UP000639973">
    <property type="component" value="Unassembled WGS sequence"/>
</dbReference>
<proteinExistence type="predicted"/>
<sequence>MKFNESELFVTLNDLELPLIFPYWYALQDELEKYNFIKSLDQLGSRIKFIDNKIEIPNLGEVFIESLFRFDRFIFLNNEIVEKNMKGLKANFSCDYSVGIDLNLIKYISNCIFGYNNDTSFIAFHTIKYLVENNINYDFNLFYWENHEALNHDQIYSSNNFLNNMKAIEIMKDLDEAYFLRTGKIRAKCNKATILQRIDDVVINKQRMSIIDPNFYSNLWRLTYLSMLITIYLKYSSRKSNTYKLSQLLEIYDKEIGLMLLRDFSYARYFLENPSLSFFSFIQPNNPKLFKKLRSLAWDLHISRILERFSAAPHNANFMIPYVMTYDKRYSNMLKVFKIESLLFQRGYMPLASPEENIRSIVTSAPEWESYFSMTRHKERIDNFTNSDDNFENMIIKYEGLVSNLLRF</sequence>
<organism evidence="1 2">
    <name type="scientific">Deinococcus aerolatus</name>
    <dbReference type="NCBI Taxonomy" id="522487"/>
    <lineage>
        <taxon>Bacteria</taxon>
        <taxon>Thermotogati</taxon>
        <taxon>Deinococcota</taxon>
        <taxon>Deinococci</taxon>
        <taxon>Deinococcales</taxon>
        <taxon>Deinococcaceae</taxon>
        <taxon>Deinococcus</taxon>
    </lineage>
</organism>
<evidence type="ECO:0000313" key="1">
    <source>
        <dbReference type="EMBL" id="GGL73278.1"/>
    </source>
</evidence>
<keyword evidence="2" id="KW-1185">Reference proteome</keyword>
<gene>
    <name evidence="1" type="ORF">GCM10010840_09120</name>
</gene>
<dbReference type="RefSeq" id="WP_188969467.1">
    <property type="nucleotide sequence ID" value="NZ_BMOL01000003.1"/>
</dbReference>